<keyword evidence="13" id="KW-0636">Prenylation</keyword>
<sequence>MSNLPKKTKEVIRRKLVIVGDGACGKTSLLSVFTLGYFPKIPTVFDNLVTDIRIDNRPVQLALWDTAGQEEYERLRPLSYSKAHVILIAYSVNQPDSLENVAAKWIEETNNLCPGVPVILVGLKKDLREDPNAIEEMERNGLSFIDTKQGEEMAQQIGARKYIECSALTGENVDAVFEAASRAALLIRDKEPGEKYLEVDKPANFLRETLKEMEEIDATGILKCVDQHMVDTYNAISAAAKLGAYRLLHFEEMPQQWQENPYIRSGYRFLSTKRACLESIFYLHNETCNIWSHLLGFMFFLGLGIYTFNTHLMHATIFDKLAFGIFFIAAAKCLVCSVMYHVFIHCAHIPVMKCAATFDYIGISLLITASILITEYYSFYCSPLVRCFYMIFTSLAGLVPIMCSILFKWWDTKPYRLYRVGMFVMLGSSGIFPLAHLMHLHGVVHVWHFVNPIISSIAAYLTGVWIYANRFPERKWPGKLDRFGIHSHSVWHVFVCVAHKYYSTTTSSSDLLIQKKIKPLDGIRVLELGQVIAGPFCASILGYFGAEVIKIEPPKSGDPLRIWRHLDKDGCSPWFRSLNRNKKSCEINLRADEGRKLIRQLADRSDVLIENFKPGTMEKWGLGPEELYKSNPSLIYTRVSGYGQNGPYATKPGYASVCEGMAGFRYINGFPGGPSVRPNMSLGDSVAGLTAALGVTMGLLAKNKLANTSKSVTGQVVDVAIYESMFNMMEGILPEFDRFGEIRQPSGTTLTGIVPTNAYPCSDNKYVIIGGNSDGIYKRLMRTAGREDLATPEYETNKERVIHKDLIDGAISDWTRTLTAKEVVEKLENAGVPTGLIYNIEDFVYDEHVKARGILEVVRVERRGKTEKSGSKAGSNSRGDIDDDGWDLTVPAIAPKLEGTPGETLWAGPDLGQHNREIFYDILELNEGRIKELQASGVIGETI</sequence>
<comment type="similarity">
    <text evidence="3">Belongs to the CoA-transferase III family.</text>
</comment>
<feature type="transmembrane region" description="Helical" evidence="16">
    <location>
        <begin position="449"/>
        <end position="468"/>
    </location>
</feature>
<evidence type="ECO:0000256" key="15">
    <source>
        <dbReference type="SAM" id="MobiDB-lite"/>
    </source>
</evidence>
<dbReference type="InterPro" id="IPR023606">
    <property type="entry name" value="CoA-Trfase_III_dom_1_sf"/>
</dbReference>
<evidence type="ECO:0000256" key="4">
    <source>
        <dbReference type="ARBA" id="ARBA00022475"/>
    </source>
</evidence>
<feature type="binding site" evidence="14">
    <location>
        <position position="492"/>
    </location>
    <ligand>
        <name>Zn(2+)</name>
        <dbReference type="ChEBI" id="CHEBI:29105"/>
    </ligand>
</feature>
<dbReference type="FunFam" id="3.40.50.300:FF:000573">
    <property type="entry name" value="RHO family GTPase Rho2"/>
    <property type="match status" value="1"/>
</dbReference>
<dbReference type="Gene3D" id="3.40.50.300">
    <property type="entry name" value="P-loop containing nucleotide triphosphate hydrolases"/>
    <property type="match status" value="1"/>
</dbReference>
<feature type="transmembrane region" description="Helical" evidence="16">
    <location>
        <begin position="416"/>
        <end position="437"/>
    </location>
</feature>
<feature type="binding site" evidence="14">
    <location>
        <position position="488"/>
    </location>
    <ligand>
        <name>Zn(2+)</name>
        <dbReference type="ChEBI" id="CHEBI:29105"/>
    </ligand>
</feature>
<dbReference type="EMBL" id="CAJVPL010000768">
    <property type="protein sequence ID" value="CAG8528064.1"/>
    <property type="molecule type" value="Genomic_DNA"/>
</dbReference>
<dbReference type="InterPro" id="IPR004254">
    <property type="entry name" value="AdipoR/HlyIII-related"/>
</dbReference>
<evidence type="ECO:0000256" key="16">
    <source>
        <dbReference type="SAM" id="Phobius"/>
    </source>
</evidence>
<dbReference type="Gene3D" id="3.40.50.10540">
    <property type="entry name" value="Crotonobetainyl-coa:carnitine coa-transferase, domain 1"/>
    <property type="match status" value="1"/>
</dbReference>
<dbReference type="InterPro" id="IPR003673">
    <property type="entry name" value="CoA-Trfase_fam_III"/>
</dbReference>
<gene>
    <name evidence="17" type="ORF">AGERDE_LOCUS5572</name>
</gene>
<evidence type="ECO:0000256" key="7">
    <source>
        <dbReference type="ARBA" id="ARBA00022692"/>
    </source>
</evidence>
<protein>
    <submittedName>
        <fullName evidence="17">4968_t:CDS:1</fullName>
    </submittedName>
</protein>
<keyword evidence="6" id="KW-0808">Transferase</keyword>
<keyword evidence="14" id="KW-0479">Metal-binding</keyword>
<dbReference type="OrthoDB" id="5863171at2759"/>
<dbReference type="GO" id="GO:0008410">
    <property type="term" value="F:CoA-transferase activity"/>
    <property type="evidence" value="ECO:0007669"/>
    <property type="project" value="TreeGrafter"/>
</dbReference>
<evidence type="ECO:0000256" key="6">
    <source>
        <dbReference type="ARBA" id="ARBA00022679"/>
    </source>
</evidence>
<dbReference type="GO" id="GO:0005886">
    <property type="term" value="C:plasma membrane"/>
    <property type="evidence" value="ECO:0007669"/>
    <property type="project" value="UniProtKB-SubCell"/>
</dbReference>
<keyword evidence="4" id="KW-1003">Cell membrane</keyword>
<dbReference type="GO" id="GO:0007163">
    <property type="term" value="P:establishment or maintenance of cell polarity"/>
    <property type="evidence" value="ECO:0007669"/>
    <property type="project" value="UniProtKB-ARBA"/>
</dbReference>
<name>A0A9N9FE97_9GLOM</name>
<dbReference type="Pfam" id="PF02515">
    <property type="entry name" value="CoA_transf_3"/>
    <property type="match status" value="1"/>
</dbReference>
<keyword evidence="12" id="KW-0449">Lipoprotein</keyword>
<dbReference type="PANTHER" id="PTHR48207:SF3">
    <property type="entry name" value="SUCCINATE--HYDROXYMETHYLGLUTARATE COA-TRANSFERASE"/>
    <property type="match status" value="1"/>
</dbReference>
<dbReference type="PROSITE" id="PS51419">
    <property type="entry name" value="RAB"/>
    <property type="match status" value="1"/>
</dbReference>
<dbReference type="InterPro" id="IPR005225">
    <property type="entry name" value="Small_GTP-bd"/>
</dbReference>
<dbReference type="SUPFAM" id="SSF89796">
    <property type="entry name" value="CoA-transferase family III (CaiB/BaiF)"/>
    <property type="match status" value="1"/>
</dbReference>
<accession>A0A9N9FE97</accession>
<evidence type="ECO:0000256" key="3">
    <source>
        <dbReference type="ARBA" id="ARBA00008383"/>
    </source>
</evidence>
<dbReference type="AlphaFoldDB" id="A0A9N9FE97"/>
<evidence type="ECO:0000256" key="2">
    <source>
        <dbReference type="ARBA" id="ARBA00004193"/>
    </source>
</evidence>
<feature type="binding site" evidence="14">
    <location>
        <position position="341"/>
    </location>
    <ligand>
        <name>Zn(2+)</name>
        <dbReference type="ChEBI" id="CHEBI:29105"/>
    </ligand>
</feature>
<dbReference type="Gene3D" id="3.30.1540.10">
    <property type="entry name" value="formyl-coa transferase, domain 3"/>
    <property type="match status" value="1"/>
</dbReference>
<evidence type="ECO:0000256" key="8">
    <source>
        <dbReference type="ARBA" id="ARBA00022741"/>
    </source>
</evidence>
<keyword evidence="18" id="KW-1185">Reference proteome</keyword>
<dbReference type="Pfam" id="PF03006">
    <property type="entry name" value="HlyIII"/>
    <property type="match status" value="1"/>
</dbReference>
<keyword evidence="14" id="KW-0862">Zinc</keyword>
<dbReference type="GO" id="GO:0005525">
    <property type="term" value="F:GTP binding"/>
    <property type="evidence" value="ECO:0007669"/>
    <property type="project" value="UniProtKB-KW"/>
</dbReference>
<keyword evidence="9 16" id="KW-1133">Transmembrane helix</keyword>
<keyword evidence="8" id="KW-0547">Nucleotide-binding</keyword>
<dbReference type="PANTHER" id="PTHR48207">
    <property type="entry name" value="SUCCINATE--HYDROXYMETHYLGLUTARATE COA-TRANSFERASE"/>
    <property type="match status" value="1"/>
</dbReference>
<feature type="transmembrane region" description="Helical" evidence="16">
    <location>
        <begin position="387"/>
        <end position="410"/>
    </location>
</feature>
<evidence type="ECO:0000256" key="9">
    <source>
        <dbReference type="ARBA" id="ARBA00022989"/>
    </source>
</evidence>
<dbReference type="SMART" id="SM00174">
    <property type="entry name" value="RHO"/>
    <property type="match status" value="1"/>
</dbReference>
<feature type="transmembrane region" description="Helical" evidence="16">
    <location>
        <begin position="290"/>
        <end position="309"/>
    </location>
</feature>
<evidence type="ECO:0000256" key="10">
    <source>
        <dbReference type="ARBA" id="ARBA00023134"/>
    </source>
</evidence>
<evidence type="ECO:0000256" key="12">
    <source>
        <dbReference type="ARBA" id="ARBA00023288"/>
    </source>
</evidence>
<dbReference type="Proteomes" id="UP000789831">
    <property type="component" value="Unassembled WGS sequence"/>
</dbReference>
<evidence type="ECO:0000256" key="11">
    <source>
        <dbReference type="ARBA" id="ARBA00023136"/>
    </source>
</evidence>
<keyword evidence="7 16" id="KW-0812">Transmembrane</keyword>
<dbReference type="PRINTS" id="PR00449">
    <property type="entry name" value="RASTRNSFRMNG"/>
</dbReference>
<comment type="subcellular location">
    <subcellularLocation>
        <location evidence="2">Cell membrane</location>
        <topology evidence="2">Lipid-anchor</topology>
    </subcellularLocation>
    <subcellularLocation>
        <location evidence="1">Membrane</location>
        <topology evidence="1">Multi-pass membrane protein</topology>
    </subcellularLocation>
</comment>
<evidence type="ECO:0000256" key="14">
    <source>
        <dbReference type="PIRSR" id="PIRSR604254-1"/>
    </source>
</evidence>
<proteinExistence type="inferred from homology"/>
<dbReference type="InterPro" id="IPR050483">
    <property type="entry name" value="CoA-transferase_III_domain"/>
</dbReference>
<dbReference type="Pfam" id="PF00071">
    <property type="entry name" value="Ras"/>
    <property type="match status" value="1"/>
</dbReference>
<dbReference type="InterPro" id="IPR027417">
    <property type="entry name" value="P-loop_NTPase"/>
</dbReference>
<evidence type="ECO:0000256" key="5">
    <source>
        <dbReference type="ARBA" id="ARBA00022481"/>
    </source>
</evidence>
<feature type="transmembrane region" description="Helical" evidence="16">
    <location>
        <begin position="321"/>
        <end position="340"/>
    </location>
</feature>
<keyword evidence="10" id="KW-0342">GTP-binding</keyword>
<dbReference type="GO" id="GO:0046872">
    <property type="term" value="F:metal ion binding"/>
    <property type="evidence" value="ECO:0007669"/>
    <property type="project" value="UniProtKB-KW"/>
</dbReference>
<evidence type="ECO:0000313" key="18">
    <source>
        <dbReference type="Proteomes" id="UP000789831"/>
    </source>
</evidence>
<evidence type="ECO:0000313" key="17">
    <source>
        <dbReference type="EMBL" id="CAG8528064.1"/>
    </source>
</evidence>
<keyword evidence="11 16" id="KW-0472">Membrane</keyword>
<evidence type="ECO:0000256" key="1">
    <source>
        <dbReference type="ARBA" id="ARBA00004141"/>
    </source>
</evidence>
<dbReference type="PROSITE" id="PS51420">
    <property type="entry name" value="RHO"/>
    <property type="match status" value="1"/>
</dbReference>
<dbReference type="SMART" id="SM00175">
    <property type="entry name" value="RAB"/>
    <property type="match status" value="1"/>
</dbReference>
<feature type="region of interest" description="Disordered" evidence="15">
    <location>
        <begin position="865"/>
        <end position="886"/>
    </location>
</feature>
<dbReference type="PROSITE" id="PS51421">
    <property type="entry name" value="RAS"/>
    <property type="match status" value="1"/>
</dbReference>
<dbReference type="InterPro" id="IPR001806">
    <property type="entry name" value="Small_GTPase"/>
</dbReference>
<feature type="transmembrane region" description="Helical" evidence="16">
    <location>
        <begin position="360"/>
        <end position="380"/>
    </location>
</feature>
<dbReference type="InterPro" id="IPR044855">
    <property type="entry name" value="CoA-Trfase_III_dom3_sf"/>
</dbReference>
<keyword evidence="5" id="KW-0488">Methylation</keyword>
<comment type="caution">
    <text evidence="17">The sequence shown here is derived from an EMBL/GenBank/DDBJ whole genome shotgun (WGS) entry which is preliminary data.</text>
</comment>
<dbReference type="NCBIfam" id="TIGR00231">
    <property type="entry name" value="small_GTP"/>
    <property type="match status" value="1"/>
</dbReference>
<dbReference type="GO" id="GO:0003924">
    <property type="term" value="F:GTPase activity"/>
    <property type="evidence" value="ECO:0007669"/>
    <property type="project" value="InterPro"/>
</dbReference>
<dbReference type="SUPFAM" id="SSF52540">
    <property type="entry name" value="P-loop containing nucleoside triphosphate hydrolases"/>
    <property type="match status" value="1"/>
</dbReference>
<organism evidence="17 18">
    <name type="scientific">Ambispora gerdemannii</name>
    <dbReference type="NCBI Taxonomy" id="144530"/>
    <lineage>
        <taxon>Eukaryota</taxon>
        <taxon>Fungi</taxon>
        <taxon>Fungi incertae sedis</taxon>
        <taxon>Mucoromycota</taxon>
        <taxon>Glomeromycotina</taxon>
        <taxon>Glomeromycetes</taxon>
        <taxon>Archaeosporales</taxon>
        <taxon>Ambisporaceae</taxon>
        <taxon>Ambispora</taxon>
    </lineage>
</organism>
<evidence type="ECO:0000256" key="13">
    <source>
        <dbReference type="ARBA" id="ARBA00023289"/>
    </source>
</evidence>
<reference evidence="17" key="1">
    <citation type="submission" date="2021-06" db="EMBL/GenBank/DDBJ databases">
        <authorList>
            <person name="Kallberg Y."/>
            <person name="Tangrot J."/>
            <person name="Rosling A."/>
        </authorList>
    </citation>
    <scope>NUCLEOTIDE SEQUENCE</scope>
    <source>
        <strain evidence="17">MT106</strain>
    </source>
</reference>
<dbReference type="SMART" id="SM00173">
    <property type="entry name" value="RAS"/>
    <property type="match status" value="1"/>
</dbReference>